<keyword evidence="4" id="KW-0479">Metal-binding</keyword>
<dbReference type="GO" id="GO:0008270">
    <property type="term" value="F:zinc ion binding"/>
    <property type="evidence" value="ECO:0007669"/>
    <property type="project" value="UniProtKB-KW"/>
</dbReference>
<evidence type="ECO:0000256" key="11">
    <source>
        <dbReference type="ARBA" id="ARBA00023242"/>
    </source>
</evidence>
<feature type="compositionally biased region" description="Polar residues" evidence="13">
    <location>
        <begin position="1736"/>
        <end position="1749"/>
    </location>
</feature>
<dbReference type="SUPFAM" id="SSF63748">
    <property type="entry name" value="Tudor/PWWP/MBT"/>
    <property type="match status" value="1"/>
</dbReference>
<feature type="compositionally biased region" description="Low complexity" evidence="13">
    <location>
        <begin position="1308"/>
        <end position="1322"/>
    </location>
</feature>
<dbReference type="PROSITE" id="PS50812">
    <property type="entry name" value="PWWP"/>
    <property type="match status" value="1"/>
</dbReference>
<dbReference type="InterPro" id="IPR002893">
    <property type="entry name" value="Znf_MYND"/>
</dbReference>
<dbReference type="PANTHER" id="PTHR46453:SF5">
    <property type="entry name" value="PROTEIN KINASE C-BINDING PROTEIN 1 ISOFORM X1"/>
    <property type="match status" value="1"/>
</dbReference>
<evidence type="ECO:0000256" key="13">
    <source>
        <dbReference type="SAM" id="MobiDB-lite"/>
    </source>
</evidence>
<keyword evidence="7" id="KW-0156">Chromatin regulator</keyword>
<reference evidence="17" key="1">
    <citation type="journal article" date="2021" name="Mol. Ecol. Resour.">
        <title>Phylogenomic analyses of the genus Drosophila reveals genomic signals of climate adaptation.</title>
        <authorList>
            <person name="Li F."/>
            <person name="Rane R.V."/>
            <person name="Luria V."/>
            <person name="Xiong Z."/>
            <person name="Chen J."/>
            <person name="Li Z."/>
            <person name="Catullo R.A."/>
            <person name="Griffin P.C."/>
            <person name="Schiffer M."/>
            <person name="Pearce S."/>
            <person name="Lee S.F."/>
            <person name="McElroy K."/>
            <person name="Stocker A."/>
            <person name="Shirriffs J."/>
            <person name="Cockerell F."/>
            <person name="Coppin C."/>
            <person name="Sgro C.M."/>
            <person name="Karger A."/>
            <person name="Cain J.W."/>
            <person name="Weber J.A."/>
            <person name="Santpere G."/>
            <person name="Kirschner M.W."/>
            <person name="Hoffmann A.A."/>
            <person name="Oakeshott J.G."/>
            <person name="Zhang G."/>
        </authorList>
    </citation>
    <scope>NUCLEOTIDE SEQUENCE</scope>
    <source>
        <strain evidence="17">BGI-SZ-2011g</strain>
    </source>
</reference>
<dbReference type="SUPFAM" id="SSF57903">
    <property type="entry name" value="FYVE/PHD zinc finger"/>
    <property type="match status" value="1"/>
</dbReference>
<evidence type="ECO:0000256" key="2">
    <source>
        <dbReference type="ARBA" id="ARBA00004286"/>
    </source>
</evidence>
<evidence type="ECO:0000256" key="8">
    <source>
        <dbReference type="ARBA" id="ARBA00023015"/>
    </source>
</evidence>
<evidence type="ECO:0000256" key="5">
    <source>
        <dbReference type="ARBA" id="ARBA00022771"/>
    </source>
</evidence>
<feature type="compositionally biased region" description="Polar residues" evidence="13">
    <location>
        <begin position="1160"/>
        <end position="1190"/>
    </location>
</feature>
<feature type="region of interest" description="Disordered" evidence="13">
    <location>
        <begin position="182"/>
        <end position="201"/>
    </location>
</feature>
<proteinExistence type="predicted"/>
<keyword evidence="5 12" id="KW-0863">Zinc-finger</keyword>
<dbReference type="GO" id="GO:0005694">
    <property type="term" value="C:chromosome"/>
    <property type="evidence" value="ECO:0007669"/>
    <property type="project" value="UniProtKB-SubCell"/>
</dbReference>
<evidence type="ECO:0000313" key="18">
    <source>
        <dbReference type="Proteomes" id="UP001200034"/>
    </source>
</evidence>
<feature type="compositionally biased region" description="Polar residues" evidence="13">
    <location>
        <begin position="781"/>
        <end position="794"/>
    </location>
</feature>
<dbReference type="InterPro" id="IPR056987">
    <property type="entry name" value="ZMYND8_CC"/>
</dbReference>
<feature type="compositionally biased region" description="Pro residues" evidence="13">
    <location>
        <begin position="1285"/>
        <end position="1307"/>
    </location>
</feature>
<feature type="region of interest" description="Disordered" evidence="13">
    <location>
        <begin position="781"/>
        <end position="800"/>
    </location>
</feature>
<accession>A0AAD4JTE0</accession>
<feature type="region of interest" description="Disordered" evidence="13">
    <location>
        <begin position="105"/>
        <end position="129"/>
    </location>
</feature>
<dbReference type="InterPro" id="IPR019787">
    <property type="entry name" value="Znf_PHD-finger"/>
</dbReference>
<dbReference type="Gene3D" id="3.30.40.10">
    <property type="entry name" value="Zinc/RING finger domain, C3HC4 (zinc finger)"/>
    <property type="match status" value="1"/>
</dbReference>
<dbReference type="SMART" id="SM00249">
    <property type="entry name" value="PHD"/>
    <property type="match status" value="1"/>
</dbReference>
<keyword evidence="10" id="KW-0804">Transcription</keyword>
<dbReference type="PROSITE" id="PS01360">
    <property type="entry name" value="ZF_MYND_1"/>
    <property type="match status" value="1"/>
</dbReference>
<dbReference type="Pfam" id="PF24324">
    <property type="entry name" value="MYND_ZMYND11_ZMYD8"/>
    <property type="match status" value="1"/>
</dbReference>
<dbReference type="Gene3D" id="2.30.30.140">
    <property type="match status" value="1"/>
</dbReference>
<evidence type="ECO:0000313" key="17">
    <source>
        <dbReference type="EMBL" id="KAH8359297.1"/>
    </source>
</evidence>
<dbReference type="InterPro" id="IPR036427">
    <property type="entry name" value="Bromodomain-like_sf"/>
</dbReference>
<evidence type="ECO:0000256" key="4">
    <source>
        <dbReference type="ARBA" id="ARBA00022723"/>
    </source>
</evidence>
<dbReference type="CDD" id="cd15538">
    <property type="entry name" value="PHD_PRKCBP1"/>
    <property type="match status" value="1"/>
</dbReference>
<evidence type="ECO:0000256" key="6">
    <source>
        <dbReference type="ARBA" id="ARBA00022833"/>
    </source>
</evidence>
<keyword evidence="8" id="KW-0805">Transcription regulation</keyword>
<evidence type="ECO:0000256" key="10">
    <source>
        <dbReference type="ARBA" id="ARBA00023163"/>
    </source>
</evidence>
<keyword evidence="11" id="KW-0539">Nucleus</keyword>
<feature type="compositionally biased region" description="Polar residues" evidence="13">
    <location>
        <begin position="1268"/>
        <end position="1277"/>
    </location>
</feature>
<dbReference type="InterPro" id="IPR057053">
    <property type="entry name" value="MYND_ZMYND11_ZMYD8"/>
</dbReference>
<dbReference type="InterPro" id="IPR013083">
    <property type="entry name" value="Znf_RING/FYVE/PHD"/>
</dbReference>
<dbReference type="Proteomes" id="UP001200034">
    <property type="component" value="Unassembled WGS sequence"/>
</dbReference>
<evidence type="ECO:0000256" key="9">
    <source>
        <dbReference type="ARBA" id="ARBA00023117"/>
    </source>
</evidence>
<evidence type="ECO:0008006" key="19">
    <source>
        <dbReference type="Google" id="ProtNLM"/>
    </source>
</evidence>
<feature type="compositionally biased region" description="Low complexity" evidence="13">
    <location>
        <begin position="1232"/>
        <end position="1255"/>
    </location>
</feature>
<feature type="compositionally biased region" description="Polar residues" evidence="13">
    <location>
        <begin position="1563"/>
        <end position="1588"/>
    </location>
</feature>
<evidence type="ECO:0000256" key="7">
    <source>
        <dbReference type="ARBA" id="ARBA00022853"/>
    </source>
</evidence>
<dbReference type="GO" id="GO:0005634">
    <property type="term" value="C:nucleus"/>
    <property type="evidence" value="ECO:0007669"/>
    <property type="project" value="UniProtKB-SubCell"/>
</dbReference>
<dbReference type="SUPFAM" id="SSF47370">
    <property type="entry name" value="Bromodomain"/>
    <property type="match status" value="1"/>
</dbReference>
<feature type="region of interest" description="Disordered" evidence="13">
    <location>
        <begin position="1108"/>
        <end position="1215"/>
    </location>
</feature>
<keyword evidence="9" id="KW-0103">Bromodomain</keyword>
<evidence type="ECO:0000259" key="14">
    <source>
        <dbReference type="PROSITE" id="PS50016"/>
    </source>
</evidence>
<feature type="region of interest" description="Disordered" evidence="13">
    <location>
        <begin position="1"/>
        <end position="33"/>
    </location>
</feature>
<sequence>VPHMDSSDDDDSAKSIPRPIYEATSAIDSPPPHLLLLAAGHDMEPATAAAAAVPNKRLKYVVSSPPGSANGGSSSSNSSNAWPAATSTAVGHASLTMKITKVPATPQPQAQQTSELKPANTSTPKENTNKTRVTKEMIALQRSHNESKVLTGYVSDGSKLKRRKSRAVAAQLIKQSITGLSSTLPATSSESPGYRSKVSLKRSKSIPAPICDSDTEWHQEPDLSRKTKKIPVKKRNYSVAYEDVGYLGDELSAGDESNQSNPPSYVSNISERFRARSKTVSLSSDERQPRRGNLRSENEEFARKHHAFLDRVMNDGLDAGQSQATEADSVDRRTSSTADTDANISMYSDISEAKTQSASDEIEQRLSERWQPPPRDGWDPFCWKCRDCGKLMPCSKCLRSYHSFCVRPASTKFDDSWKCPECVLIESAPKRSRRGDVSADLLSQLLAFALERMKLVRGVYKLRAPQEVLPENYSKYFVNPVSFESLSERIKKRAFHSSDEFLSEVKWIQHNTLILDTGDAKAEQASKAVVKVCRQEANEIDTCAECYLNANSSDEWFVKVCSHPHLLLWAKLKGFPYWPAKAMGNGPNAVVNVRFFGKHDRANVPVKDCFLYCAQDPNTQTSRRSARDLAECIREVEVHIEHIKSKIGSFNYAPYRKPYEPLEEQQQLEEMMPGVSDDLSKYLEPVNKTPLQFLIRKTAGDKLSIVKKTKATESGNESDPSGSPIKKSTQDTESPPPQAPAIEPTKPKSSNYEVIPRAGDALRESRGCTVVLKRKSLESCKTSAKPVSSLTSPAESVPTCSFKRKYSQSDASSEASQQGTSVEHKRRAKHARKQAQESAATMQLDEDPQTAKIEEALEAEDQKVEAEQAVAEQAPGEATPSVVSVVELVRRRQGVTITKIPREQQQAAALATTTAAAPATIAPPTPKPVEPALDEMAAKQRAVERQQQQLISKVVPFVEIKKEVLSEPEDNEEPAAAPEVLTAAVELQHALQQQQQALQLHQQQQQQQHEPATTSAPEPIAASAPIAPAEPTKPASPTPAAATDTAPTVPAGIRIKEEVLSEEEMETETPTMPPPPLPNRAEAAAPTISNAAGDSFVRFVGDTTIQRLSQKQSAKLADTTRRCPLRGVPHGPLPVTALSPSQTPPSAPPSPAPSSSPSPKQTINCSNNRTTPQVSPKTASQKSPVTQQLRVKSDKSLSSATTSPPPPPPQPQASTTSLLKSNMVVIPMEPRNGNGSNNNCLSSSAGNSSNHSSPNLMTIPVPPLRAVSKNTLQTPTPHTVMPTAPLVPPTPAPPPAYANNALPPPPLAGLTTATPTTTTPTRPVEPGGLLASALNGLPSDTLVSESPVCEPLTPGVATAFSELVLRSGPPKLTARPTGPLQSDGSSIYPAQSGPLSTRLKENAHKITDYFISVIEDTLSDLAGGEPSVLQARIAGLTLENERIKQHYERQLADMQRSTDLMIAEMRKTMEQENKRVVSELRQQSTLERMRAVEDAKKKQWCANCMREAQLYCCWNTSYCDYPCQQMHWQRHSASCGQAATLQTQPAPQPQPQMHPDTPRPKQKTVTNNTTSPGQQMNRAQGGSATVSGNKKWAHQPMISLVNPPPPSTEVLKLPNNTFLRPVSLPPAAPSPSSNNIVAPVTLITPSSSSQIGNSLLPGQRNNLNYVPKQTQPVAVQRYNIPLPITVNNAGSFGLISEQHQKQVPKPTGRNSTKNNNRLRNIQPNNQLNNNSNNNPQTMRHNQINHVFPQ</sequence>
<evidence type="ECO:0000259" key="16">
    <source>
        <dbReference type="PROSITE" id="PS50865"/>
    </source>
</evidence>
<comment type="subcellular location">
    <subcellularLocation>
        <location evidence="2">Chromosome</location>
    </subcellularLocation>
    <subcellularLocation>
        <location evidence="1">Nucleus</location>
    </subcellularLocation>
</comment>
<feature type="non-terminal residue" evidence="17">
    <location>
        <position position="1"/>
    </location>
</feature>
<keyword evidence="18" id="KW-1185">Reference proteome</keyword>
<feature type="region of interest" description="Disordered" evidence="13">
    <location>
        <begin position="1373"/>
        <end position="1393"/>
    </location>
</feature>
<dbReference type="Gene3D" id="6.10.140.2220">
    <property type="match status" value="1"/>
</dbReference>
<dbReference type="CDD" id="cd20160">
    <property type="entry name" value="PWWP_PRKCBP1"/>
    <property type="match status" value="1"/>
</dbReference>
<evidence type="ECO:0000256" key="12">
    <source>
        <dbReference type="PROSITE-ProRule" id="PRU00134"/>
    </source>
</evidence>
<dbReference type="Pfam" id="PF23460">
    <property type="entry name" value="ZMYND8_CC"/>
    <property type="match status" value="1"/>
</dbReference>
<dbReference type="InterPro" id="IPR000313">
    <property type="entry name" value="PWWP_dom"/>
</dbReference>
<name>A0AAD4JTE0_9MUSC</name>
<feature type="region of interest" description="Disordered" evidence="13">
    <location>
        <begin position="1539"/>
        <end position="1588"/>
    </location>
</feature>
<dbReference type="InterPro" id="IPR001965">
    <property type="entry name" value="Znf_PHD"/>
</dbReference>
<keyword evidence="6" id="KW-0862">Zinc</keyword>
<organism evidence="17 18">
    <name type="scientific">Drosophila rubida</name>
    <dbReference type="NCBI Taxonomy" id="30044"/>
    <lineage>
        <taxon>Eukaryota</taxon>
        <taxon>Metazoa</taxon>
        <taxon>Ecdysozoa</taxon>
        <taxon>Arthropoda</taxon>
        <taxon>Hexapoda</taxon>
        <taxon>Insecta</taxon>
        <taxon>Pterygota</taxon>
        <taxon>Neoptera</taxon>
        <taxon>Endopterygota</taxon>
        <taxon>Diptera</taxon>
        <taxon>Brachycera</taxon>
        <taxon>Muscomorpha</taxon>
        <taxon>Ephydroidea</taxon>
        <taxon>Drosophilidae</taxon>
        <taxon>Drosophila</taxon>
    </lineage>
</organism>
<keyword evidence="3" id="KW-0158">Chromosome</keyword>
<dbReference type="InterPro" id="IPR019786">
    <property type="entry name" value="Zinc_finger_PHD-type_CS"/>
</dbReference>
<dbReference type="FunFam" id="6.10.140.2220:FF:000002">
    <property type="entry name" value="Protein kinase C-binding protein 1 isoform C"/>
    <property type="match status" value="1"/>
</dbReference>
<comment type="caution">
    <text evidence="17">The sequence shown here is derived from an EMBL/GenBank/DDBJ whole genome shotgun (WGS) entry which is preliminary data.</text>
</comment>
<feature type="region of interest" description="Disordered" evidence="13">
    <location>
        <begin position="61"/>
        <end position="85"/>
    </location>
</feature>
<feature type="region of interest" description="Disordered" evidence="13">
    <location>
        <begin position="709"/>
        <end position="753"/>
    </location>
</feature>
<dbReference type="PANTHER" id="PTHR46453">
    <property type="entry name" value="PROTEIN KINASE C-BINDING PROTEIN 1"/>
    <property type="match status" value="1"/>
</dbReference>
<feature type="compositionally biased region" description="Low complexity" evidence="13">
    <location>
        <begin position="1714"/>
        <end position="1735"/>
    </location>
</feature>
<gene>
    <name evidence="17" type="ORF">KR093_005709</name>
</gene>
<feature type="region of interest" description="Disordered" evidence="13">
    <location>
        <begin position="805"/>
        <end position="848"/>
    </location>
</feature>
<feature type="domain" description="PHD-type" evidence="14">
    <location>
        <begin position="379"/>
        <end position="425"/>
    </location>
</feature>
<feature type="compositionally biased region" description="Basic and acidic residues" evidence="13">
    <location>
        <begin position="284"/>
        <end position="299"/>
    </location>
</feature>
<dbReference type="GO" id="GO:0005737">
    <property type="term" value="C:cytoplasm"/>
    <property type="evidence" value="ECO:0007669"/>
    <property type="project" value="TreeGrafter"/>
</dbReference>
<feature type="region of interest" description="Disordered" evidence="13">
    <location>
        <begin position="252"/>
        <end position="299"/>
    </location>
</feature>
<feature type="region of interest" description="Disordered" evidence="13">
    <location>
        <begin position="992"/>
        <end position="1089"/>
    </location>
</feature>
<evidence type="ECO:0000256" key="1">
    <source>
        <dbReference type="ARBA" id="ARBA00004123"/>
    </source>
</evidence>
<dbReference type="Pfam" id="PF00855">
    <property type="entry name" value="PWWP"/>
    <property type="match status" value="1"/>
</dbReference>
<dbReference type="GO" id="GO:0140006">
    <property type="term" value="F:histone H3 reader activity"/>
    <property type="evidence" value="ECO:0007669"/>
    <property type="project" value="UniProtKB-ARBA"/>
</dbReference>
<evidence type="ECO:0000259" key="15">
    <source>
        <dbReference type="PROSITE" id="PS50812"/>
    </source>
</evidence>
<feature type="compositionally biased region" description="Low complexity" evidence="13">
    <location>
        <begin position="63"/>
        <end position="85"/>
    </location>
</feature>
<feature type="region of interest" description="Disordered" evidence="13">
    <location>
        <begin position="1227"/>
        <end position="1330"/>
    </location>
</feature>
<feature type="compositionally biased region" description="Polar residues" evidence="13">
    <location>
        <begin position="1379"/>
        <end position="1393"/>
    </location>
</feature>
<protein>
    <recommendedName>
        <fullName evidence="19">Protein kinase C-binding protein 1</fullName>
    </recommendedName>
</protein>
<dbReference type="Gene3D" id="1.20.920.10">
    <property type="entry name" value="Bromodomain-like"/>
    <property type="match status" value="1"/>
</dbReference>
<feature type="region of interest" description="Disordered" evidence="13">
    <location>
        <begin position="321"/>
        <end position="341"/>
    </location>
</feature>
<feature type="compositionally biased region" description="Low complexity" evidence="13">
    <location>
        <begin position="992"/>
        <end position="1051"/>
    </location>
</feature>
<feature type="compositionally biased region" description="Polar residues" evidence="13">
    <location>
        <begin position="182"/>
        <end position="191"/>
    </location>
</feature>
<feature type="compositionally biased region" description="Basic residues" evidence="13">
    <location>
        <begin position="824"/>
        <end position="833"/>
    </location>
</feature>
<feature type="compositionally biased region" description="Pro residues" evidence="13">
    <location>
        <begin position="1142"/>
        <end position="1156"/>
    </location>
</feature>
<dbReference type="PROSITE" id="PS50016">
    <property type="entry name" value="ZF_PHD_2"/>
    <property type="match status" value="1"/>
</dbReference>
<dbReference type="EMBL" id="JAJJHW010003409">
    <property type="protein sequence ID" value="KAH8359297.1"/>
    <property type="molecule type" value="Genomic_DNA"/>
</dbReference>
<dbReference type="InterPro" id="IPR011011">
    <property type="entry name" value="Znf_FYVE_PHD"/>
</dbReference>
<feature type="domain" description="PWWP" evidence="15">
    <location>
        <begin position="564"/>
        <end position="615"/>
    </location>
</feature>
<dbReference type="InterPro" id="IPR044075">
    <property type="entry name" value="PRKCBP1_PHD"/>
</dbReference>
<feature type="compositionally biased region" description="Polar residues" evidence="13">
    <location>
        <begin position="712"/>
        <end position="721"/>
    </location>
</feature>
<feature type="domain" description="MYND-type" evidence="16">
    <location>
        <begin position="1501"/>
        <end position="1535"/>
    </location>
</feature>
<feature type="compositionally biased region" description="Low complexity" evidence="13">
    <location>
        <begin position="808"/>
        <end position="818"/>
    </location>
</feature>
<dbReference type="GO" id="GO:0003714">
    <property type="term" value="F:transcription corepressor activity"/>
    <property type="evidence" value="ECO:0007669"/>
    <property type="project" value="TreeGrafter"/>
</dbReference>
<dbReference type="SUPFAM" id="SSF144232">
    <property type="entry name" value="HIT/MYND zinc finger-like"/>
    <property type="match status" value="1"/>
</dbReference>
<dbReference type="PROSITE" id="PS01359">
    <property type="entry name" value="ZF_PHD_1"/>
    <property type="match status" value="1"/>
</dbReference>
<evidence type="ECO:0000256" key="3">
    <source>
        <dbReference type="ARBA" id="ARBA00022454"/>
    </source>
</evidence>
<feature type="compositionally biased region" description="Polar residues" evidence="13">
    <location>
        <begin position="255"/>
        <end position="270"/>
    </location>
</feature>
<dbReference type="PROSITE" id="PS50865">
    <property type="entry name" value="ZF_MYND_2"/>
    <property type="match status" value="1"/>
</dbReference>
<feature type="region of interest" description="Disordered" evidence="13">
    <location>
        <begin position="1698"/>
        <end position="1749"/>
    </location>
</feature>